<dbReference type="EMBL" id="LAZR01001049">
    <property type="protein sequence ID" value="KKN51744.1"/>
    <property type="molecule type" value="Genomic_DNA"/>
</dbReference>
<protein>
    <submittedName>
        <fullName evidence="1">Uncharacterized protein</fullName>
    </submittedName>
</protein>
<gene>
    <name evidence="1" type="ORF">LCGC14_0619210</name>
</gene>
<sequence length="120" mass="14498">MKKEIKCHVFVWSTDFHRCSPYNYGEFEADFRCIVCDYLIKYIGVECMNDDLFVETDEYEENRQGSFWLRFPVEHYDHQEFDKIDQEVSALADEHFEGWDFDQDDDDTLCVEHDKEGNKL</sequence>
<dbReference type="AlphaFoldDB" id="A0A0F9RA61"/>
<reference evidence="1" key="1">
    <citation type="journal article" date="2015" name="Nature">
        <title>Complex archaea that bridge the gap between prokaryotes and eukaryotes.</title>
        <authorList>
            <person name="Spang A."/>
            <person name="Saw J.H."/>
            <person name="Jorgensen S.L."/>
            <person name="Zaremba-Niedzwiedzka K."/>
            <person name="Martijn J."/>
            <person name="Lind A.E."/>
            <person name="van Eijk R."/>
            <person name="Schleper C."/>
            <person name="Guy L."/>
            <person name="Ettema T.J."/>
        </authorList>
    </citation>
    <scope>NUCLEOTIDE SEQUENCE</scope>
</reference>
<comment type="caution">
    <text evidence="1">The sequence shown here is derived from an EMBL/GenBank/DDBJ whole genome shotgun (WGS) entry which is preliminary data.</text>
</comment>
<evidence type="ECO:0000313" key="1">
    <source>
        <dbReference type="EMBL" id="KKN51744.1"/>
    </source>
</evidence>
<accession>A0A0F9RA61</accession>
<organism evidence="1">
    <name type="scientific">marine sediment metagenome</name>
    <dbReference type="NCBI Taxonomy" id="412755"/>
    <lineage>
        <taxon>unclassified sequences</taxon>
        <taxon>metagenomes</taxon>
        <taxon>ecological metagenomes</taxon>
    </lineage>
</organism>
<name>A0A0F9RA61_9ZZZZ</name>
<proteinExistence type="predicted"/>